<dbReference type="InterPro" id="IPR046360">
    <property type="entry name" value="T-box_DNA-bd"/>
</dbReference>
<dbReference type="AlphaFoldDB" id="A0A6G0TAQ1"/>
<comment type="caution">
    <text evidence="1">Lacks conserved residue(s) required for the propagation of feature annotation.</text>
</comment>
<dbReference type="GO" id="GO:0003700">
    <property type="term" value="F:DNA-binding transcription factor activity"/>
    <property type="evidence" value="ECO:0007669"/>
    <property type="project" value="InterPro"/>
</dbReference>
<feature type="domain" description="T-box" evidence="3">
    <location>
        <begin position="158"/>
        <end position="180"/>
    </location>
</feature>
<comment type="caution">
    <text evidence="4">The sequence shown here is derived from an EMBL/GenBank/DDBJ whole genome shotgun (WGS) entry which is preliminary data.</text>
</comment>
<comment type="subcellular location">
    <subcellularLocation>
        <location evidence="1">Nucleus</location>
    </subcellularLocation>
</comment>
<evidence type="ECO:0000313" key="5">
    <source>
        <dbReference type="Proteomes" id="UP000475862"/>
    </source>
</evidence>
<dbReference type="OrthoDB" id="7442607at2759"/>
<sequence>MIMGTANQEQHPASAIKKPTDFSIDAIMRKDDAAAAAAATAADSRHNIMFGTEGEGSMGGTEDLDIEVDVVETSEPEDLAANRYHRRSSVDAGNGKHNGSTSGSKKKRSRETVSASSEDGDRTPPPHDSAQATSKNLATMLAKCTSPDLASTECYLESVSKELWSKFHELGTEMIITKTG</sequence>
<organism evidence="4 5">
    <name type="scientific">Aphis glycines</name>
    <name type="common">Soybean aphid</name>
    <dbReference type="NCBI Taxonomy" id="307491"/>
    <lineage>
        <taxon>Eukaryota</taxon>
        <taxon>Metazoa</taxon>
        <taxon>Ecdysozoa</taxon>
        <taxon>Arthropoda</taxon>
        <taxon>Hexapoda</taxon>
        <taxon>Insecta</taxon>
        <taxon>Pterygota</taxon>
        <taxon>Neoptera</taxon>
        <taxon>Paraneoptera</taxon>
        <taxon>Hemiptera</taxon>
        <taxon>Sternorrhyncha</taxon>
        <taxon>Aphidomorpha</taxon>
        <taxon>Aphidoidea</taxon>
        <taxon>Aphididae</taxon>
        <taxon>Aphidini</taxon>
        <taxon>Aphis</taxon>
        <taxon>Aphis</taxon>
    </lineage>
</organism>
<dbReference type="GO" id="GO:0003677">
    <property type="term" value="F:DNA binding"/>
    <property type="evidence" value="ECO:0007669"/>
    <property type="project" value="UniProtKB-UniRule"/>
</dbReference>
<feature type="non-terminal residue" evidence="4">
    <location>
        <position position="180"/>
    </location>
</feature>
<name>A0A6G0TAQ1_APHGL</name>
<evidence type="ECO:0000313" key="4">
    <source>
        <dbReference type="EMBL" id="KAE9528865.1"/>
    </source>
</evidence>
<dbReference type="InterPro" id="IPR036960">
    <property type="entry name" value="T-box_sf"/>
</dbReference>
<gene>
    <name evidence="4" type="ORF">AGLY_012440</name>
</gene>
<evidence type="ECO:0000256" key="1">
    <source>
        <dbReference type="PROSITE-ProRule" id="PRU00201"/>
    </source>
</evidence>
<protein>
    <recommendedName>
        <fullName evidence="3">T-box domain-containing protein</fullName>
    </recommendedName>
</protein>
<accession>A0A6G0TAQ1</accession>
<evidence type="ECO:0000256" key="2">
    <source>
        <dbReference type="SAM" id="MobiDB-lite"/>
    </source>
</evidence>
<dbReference type="GO" id="GO:0005634">
    <property type="term" value="C:nucleus"/>
    <property type="evidence" value="ECO:0007669"/>
    <property type="project" value="UniProtKB-SubCell"/>
</dbReference>
<dbReference type="GO" id="GO:0045893">
    <property type="term" value="P:positive regulation of DNA-templated transcription"/>
    <property type="evidence" value="ECO:0007669"/>
    <property type="project" value="InterPro"/>
</dbReference>
<dbReference type="EMBL" id="VYZN01000048">
    <property type="protein sequence ID" value="KAE9528865.1"/>
    <property type="molecule type" value="Genomic_DNA"/>
</dbReference>
<keyword evidence="1" id="KW-0238">DNA-binding</keyword>
<dbReference type="PROSITE" id="PS50252">
    <property type="entry name" value="TBOX_3"/>
    <property type="match status" value="1"/>
</dbReference>
<dbReference type="Proteomes" id="UP000475862">
    <property type="component" value="Unassembled WGS sequence"/>
</dbReference>
<dbReference type="Gene3D" id="2.60.40.820">
    <property type="entry name" value="Transcription factor, T-box"/>
    <property type="match status" value="1"/>
</dbReference>
<feature type="region of interest" description="Disordered" evidence="2">
    <location>
        <begin position="38"/>
        <end position="132"/>
    </location>
</feature>
<keyword evidence="1" id="KW-0539">Nucleus</keyword>
<proteinExistence type="predicted"/>
<keyword evidence="5" id="KW-1185">Reference proteome</keyword>
<reference evidence="4 5" key="1">
    <citation type="submission" date="2019-08" db="EMBL/GenBank/DDBJ databases">
        <title>The genome of the soybean aphid Biotype 1, its phylome, world population structure and adaptation to the North American continent.</title>
        <authorList>
            <person name="Giordano R."/>
            <person name="Donthu R.K."/>
            <person name="Hernandez A.G."/>
            <person name="Wright C.L."/>
            <person name="Zimin A.V."/>
        </authorList>
    </citation>
    <scope>NUCLEOTIDE SEQUENCE [LARGE SCALE GENOMIC DNA]</scope>
    <source>
        <tissue evidence="4">Whole aphids</tissue>
    </source>
</reference>
<feature type="compositionally biased region" description="Acidic residues" evidence="2">
    <location>
        <begin position="62"/>
        <end position="78"/>
    </location>
</feature>
<evidence type="ECO:0000259" key="3">
    <source>
        <dbReference type="PROSITE" id="PS50252"/>
    </source>
</evidence>